<dbReference type="RefSeq" id="WP_146307436.1">
    <property type="nucleotide sequence ID" value="NZ_VOHS01000036.1"/>
</dbReference>
<feature type="chain" id="PRO_5022969995" description="Lipoprotein" evidence="1">
    <location>
        <begin position="24"/>
        <end position="304"/>
    </location>
</feature>
<organism evidence="2 3">
    <name type="scientific">Chitinophaga pinensis</name>
    <dbReference type="NCBI Taxonomy" id="79329"/>
    <lineage>
        <taxon>Bacteria</taxon>
        <taxon>Pseudomonadati</taxon>
        <taxon>Bacteroidota</taxon>
        <taxon>Chitinophagia</taxon>
        <taxon>Chitinophagales</taxon>
        <taxon>Chitinophagaceae</taxon>
        <taxon>Chitinophaga</taxon>
    </lineage>
</organism>
<dbReference type="AlphaFoldDB" id="A0A5C6LLZ5"/>
<evidence type="ECO:0000313" key="3">
    <source>
        <dbReference type="Proteomes" id="UP000318815"/>
    </source>
</evidence>
<evidence type="ECO:0008006" key="4">
    <source>
        <dbReference type="Google" id="ProtNLM"/>
    </source>
</evidence>
<comment type="caution">
    <text evidence="2">The sequence shown here is derived from an EMBL/GenBank/DDBJ whole genome shotgun (WGS) entry which is preliminary data.</text>
</comment>
<feature type="signal peptide" evidence="1">
    <location>
        <begin position="1"/>
        <end position="23"/>
    </location>
</feature>
<keyword evidence="3" id="KW-1185">Reference proteome</keyword>
<evidence type="ECO:0000256" key="1">
    <source>
        <dbReference type="SAM" id="SignalP"/>
    </source>
</evidence>
<dbReference type="OrthoDB" id="628167at2"/>
<dbReference type="EMBL" id="VOHS01000036">
    <property type="protein sequence ID" value="TWV96229.1"/>
    <property type="molecule type" value="Genomic_DNA"/>
</dbReference>
<sequence length="304" mass="33697">MKKTTLLLLSCCSLLLLTQCQKADEEMVPKMQNETEVAAVAAAAPCACSESSTKVSGTSAQAWATQFAPLIKFDRASPDYPTTVENIFASSDPSSAACGGKLVLVERTVPRSKDFPTYFDVQVHPSDADRIFIDYWWAYKRQENCFSNLGGHDYDLEHVVIQFRQSTQRIISVTYFQHGGYYTKDYRSKAAGTRVQAWVGKFAHGMYHFGSSITLPGYECAYWGDYRNPNGTQDEVLTGNRLVQMSCSAFEFNFSGNWGDPGKGPLFRDRSYWNFPACSGTDGPFGQDGCSACDFGNTKQIGTI</sequence>
<reference evidence="2 3" key="1">
    <citation type="submission" date="2019-08" db="EMBL/GenBank/DDBJ databases">
        <title>Whole genome sequencing of chitin degrading bacteria Chitinophaga pinensis YS16.</title>
        <authorList>
            <person name="Singh R.P."/>
            <person name="Manchanda G."/>
            <person name="Maurya I.K."/>
            <person name="Joshi N.K."/>
            <person name="Srivastava A.K."/>
        </authorList>
    </citation>
    <scope>NUCLEOTIDE SEQUENCE [LARGE SCALE GENOMIC DNA]</scope>
    <source>
        <strain evidence="2 3">YS-16</strain>
    </source>
</reference>
<gene>
    <name evidence="2" type="ORF">FEF09_23915</name>
</gene>
<dbReference type="Proteomes" id="UP000318815">
    <property type="component" value="Unassembled WGS sequence"/>
</dbReference>
<keyword evidence="1" id="KW-0732">Signal</keyword>
<accession>A0A5C6LLZ5</accession>
<evidence type="ECO:0000313" key="2">
    <source>
        <dbReference type="EMBL" id="TWV96229.1"/>
    </source>
</evidence>
<proteinExistence type="predicted"/>
<protein>
    <recommendedName>
        <fullName evidence="4">Lipoprotein</fullName>
    </recommendedName>
</protein>
<name>A0A5C6LLZ5_9BACT</name>